<proteinExistence type="predicted"/>
<reference evidence="2" key="2">
    <citation type="submission" date="2012-01" db="EMBL/GenBank/DDBJ databases">
        <title>Complete sequence of plasmid 3 of Rahnella aquatilis CIP 78.65.</title>
        <authorList>
            <person name="Lucas S."/>
            <person name="Han J."/>
            <person name="Lapidus A."/>
            <person name="Cheng J.-F."/>
            <person name="Goodwin L."/>
            <person name="Pitluck S."/>
            <person name="Peters L."/>
            <person name="Ovchinnikova G."/>
            <person name="Held B."/>
            <person name="Detter J.C."/>
            <person name="Han C."/>
            <person name="Tapia R."/>
            <person name="Land M."/>
            <person name="Hauser L."/>
            <person name="Kyrpides N."/>
            <person name="Ivanova N."/>
            <person name="Pagani I."/>
            <person name="Sobecky P."/>
            <person name="Martinez R."/>
            <person name="Woyke T."/>
        </authorList>
    </citation>
    <scope>NUCLEOTIDE SEQUENCE [LARGE SCALE GENOMIC DNA]</scope>
    <source>
        <strain evidence="2">ATCC 33071 / DSM 4594 / JCM 1683 / NBRC 105701 / NCIMB 13365 / CIP 78.65</strain>
        <plasmid evidence="2">pRahaq203</plasmid>
    </source>
</reference>
<protein>
    <submittedName>
        <fullName evidence="1">Serine/threonine protein phosphatase</fullName>
    </submittedName>
</protein>
<accession>H2J2L8</accession>
<gene>
    <name evidence="1" type="ordered locus">Rahaq2_5116</name>
</gene>
<keyword evidence="1" id="KW-0614">Plasmid</keyword>
<dbReference type="Gene3D" id="3.60.40.10">
    <property type="entry name" value="PPM-type phosphatase domain"/>
    <property type="match status" value="1"/>
</dbReference>
<evidence type="ECO:0000313" key="2">
    <source>
        <dbReference type="Proteomes" id="UP000009010"/>
    </source>
</evidence>
<dbReference type="AlphaFoldDB" id="H2J2L8"/>
<dbReference type="eggNOG" id="COG0631">
    <property type="taxonomic scope" value="Bacteria"/>
</dbReference>
<dbReference type="Proteomes" id="UP000009010">
    <property type="component" value="Plasmid pRahaq203"/>
</dbReference>
<name>H2J2L8_RAHAC</name>
<geneLocation type="plasmid" evidence="1 2">
    <name>pRahaq203</name>
</geneLocation>
<dbReference type="HOGENOM" id="CLU_1184273_0_0_6"/>
<dbReference type="OrthoDB" id="9801841at2"/>
<dbReference type="KEGG" id="raq:Rahaq2_5116"/>
<dbReference type="SUPFAM" id="SSF81606">
    <property type="entry name" value="PP2C-like"/>
    <property type="match status" value="1"/>
</dbReference>
<organism evidence="1 2">
    <name type="scientific">Rahnella aquatilis (strain ATCC 33071 / DSM 4594 / JCM 1683 / NBRC 105701 / NCIMB 13365 / CIP 78.65)</name>
    <dbReference type="NCBI Taxonomy" id="745277"/>
    <lineage>
        <taxon>Bacteria</taxon>
        <taxon>Pseudomonadati</taxon>
        <taxon>Pseudomonadota</taxon>
        <taxon>Gammaproteobacteria</taxon>
        <taxon>Enterobacterales</taxon>
        <taxon>Yersiniaceae</taxon>
        <taxon>Rahnella</taxon>
    </lineage>
</organism>
<evidence type="ECO:0000313" key="1">
    <source>
        <dbReference type="EMBL" id="AEX54815.1"/>
    </source>
</evidence>
<dbReference type="InterPro" id="IPR036457">
    <property type="entry name" value="PPM-type-like_dom_sf"/>
</dbReference>
<keyword evidence="2" id="KW-1185">Reference proteome</keyword>
<dbReference type="EMBL" id="CP003247">
    <property type="protein sequence ID" value="AEX54815.1"/>
    <property type="molecule type" value="Genomic_DNA"/>
</dbReference>
<sequence>MTVRMDFITSTGTRDRNLDRFLEVKTDFLSVFIMLDGFSQTDANPHYVDSLIDEMRDKILSGMGFEDVISVMENIQSSSVKCSGKSSIGVVLISDTEVKTMTVGDVRIYFLIDGKRSLDDSLAQFLVSSGVSNPHFLNKHPYRNRLTKYLSKDSIHPIPAFSSKRIINGEAIFMCTDGFWSNFEDREILEVTLDGKLTTMFNDVMHSNDENIDNASVALLRFNLADEEQQLALA</sequence>
<dbReference type="RefSeq" id="WP_014440115.1">
    <property type="nucleotide sequence ID" value="NC_017092.1"/>
</dbReference>
<reference evidence="1 2" key="1">
    <citation type="journal article" date="2012" name="J. Bacteriol.">
        <title>Complete Genome Sequence of Rahnella aquatilis CIP 78.65.</title>
        <authorList>
            <person name="Martinez R.J."/>
            <person name="Bruce D."/>
            <person name="Detter C."/>
            <person name="Goodwin L.A."/>
            <person name="Han J."/>
            <person name="Han C.S."/>
            <person name="Held B."/>
            <person name="Land M.L."/>
            <person name="Mikhailova N."/>
            <person name="Nolan M."/>
            <person name="Pennacchio L."/>
            <person name="Pitluck S."/>
            <person name="Tapia R."/>
            <person name="Woyke T."/>
            <person name="Sobecky P.A."/>
        </authorList>
    </citation>
    <scope>NUCLEOTIDE SEQUENCE [LARGE SCALE GENOMIC DNA]</scope>
    <source>
        <strain evidence="2">ATCC 33071 / DSM 4594 / JCM 1683 / NBRC 105701 / NCIMB 13365 / CIP 78.65</strain>
        <plasmid evidence="1">pRahaq203</plasmid>
    </source>
</reference>